<dbReference type="Proteomes" id="UP000295270">
    <property type="component" value="Unassembled WGS sequence"/>
</dbReference>
<protein>
    <recommendedName>
        <fullName evidence="3">Type 1 periplasmic binding fold superfamily protein</fullName>
    </recommendedName>
</protein>
<sequence>MQTNFNIYQFNLNTNKMKTTIKKFNNSASKQLKMAAIALVATLAFSSCSKDDETVPAPVNEEELITTVTATYTPVGGGTAITLKYKDLDAEGANPPVITVSGTFEKNKTYNGLVTVLNESSNPVDDITLEIIEEGVDHQLFYQKTGTLNAFSYATAPSNFDKNGKPVGLQSVFTTTEAATGNLIITLRHEPNKSGANVSNGDITNASGATDFEVTFPISVSSL</sequence>
<evidence type="ECO:0000313" key="2">
    <source>
        <dbReference type="Proteomes" id="UP000295270"/>
    </source>
</evidence>
<reference evidence="1 2" key="1">
    <citation type="journal article" date="2015" name="Stand. Genomic Sci.">
        <title>Genomic Encyclopedia of Bacterial and Archaeal Type Strains, Phase III: the genomes of soil and plant-associated and newly described type strains.</title>
        <authorList>
            <person name="Whitman W.B."/>
            <person name="Woyke T."/>
            <person name="Klenk H.P."/>
            <person name="Zhou Y."/>
            <person name="Lilburn T.G."/>
            <person name="Beck B.J."/>
            <person name="De Vos P."/>
            <person name="Vandamme P."/>
            <person name="Eisen J.A."/>
            <person name="Garrity G."/>
            <person name="Hugenholtz P."/>
            <person name="Kyrpides N.C."/>
        </authorList>
    </citation>
    <scope>NUCLEOTIDE SEQUENCE [LARGE SCALE GENOMIC DNA]</scope>
    <source>
        <strain evidence="1 2">P5626</strain>
    </source>
</reference>
<evidence type="ECO:0000313" key="1">
    <source>
        <dbReference type="EMBL" id="TCN55414.1"/>
    </source>
</evidence>
<evidence type="ECO:0008006" key="3">
    <source>
        <dbReference type="Google" id="ProtNLM"/>
    </source>
</evidence>
<accession>A0ABY2AWA7</accession>
<proteinExistence type="predicted"/>
<keyword evidence="2" id="KW-1185">Reference proteome</keyword>
<organism evidence="1 2">
    <name type="scientific">Flavobacterium circumlabens</name>
    <dbReference type="NCBI Taxonomy" id="2133765"/>
    <lineage>
        <taxon>Bacteria</taxon>
        <taxon>Pseudomonadati</taxon>
        <taxon>Bacteroidota</taxon>
        <taxon>Flavobacteriia</taxon>
        <taxon>Flavobacteriales</taxon>
        <taxon>Flavobacteriaceae</taxon>
        <taxon>Flavobacterium</taxon>
    </lineage>
</organism>
<gene>
    <name evidence="1" type="ORF">EV142_106103</name>
</gene>
<dbReference type="EMBL" id="SLWA01000006">
    <property type="protein sequence ID" value="TCN55414.1"/>
    <property type="molecule type" value="Genomic_DNA"/>
</dbReference>
<name>A0ABY2AWA7_9FLAO</name>
<comment type="caution">
    <text evidence="1">The sequence shown here is derived from an EMBL/GenBank/DDBJ whole genome shotgun (WGS) entry which is preliminary data.</text>
</comment>